<protein>
    <submittedName>
        <fullName evidence="1">Uncharacterized protein</fullName>
    </submittedName>
</protein>
<keyword evidence="2" id="KW-1185">Reference proteome</keyword>
<reference evidence="1" key="1">
    <citation type="submission" date="2023-03" db="EMBL/GenBank/DDBJ databases">
        <title>Chromosome-level genomes of two armyworms, Mythimna separata and Mythimna loreyi, provide insights into the biosynthesis and reception of sex pheromones.</title>
        <authorList>
            <person name="Zhao H."/>
        </authorList>
    </citation>
    <scope>NUCLEOTIDE SEQUENCE</scope>
    <source>
        <strain evidence="1">BeijingLab</strain>
    </source>
</reference>
<comment type="caution">
    <text evidence="1">The sequence shown here is derived from an EMBL/GenBank/DDBJ whole genome shotgun (WGS) entry which is preliminary data.</text>
</comment>
<dbReference type="EMBL" id="CM056779">
    <property type="protein sequence ID" value="KAJ8719405.1"/>
    <property type="molecule type" value="Genomic_DNA"/>
</dbReference>
<accession>A0ACC2QME3</accession>
<organism evidence="1 2">
    <name type="scientific">Mythimna loreyi</name>
    <dbReference type="NCBI Taxonomy" id="667449"/>
    <lineage>
        <taxon>Eukaryota</taxon>
        <taxon>Metazoa</taxon>
        <taxon>Ecdysozoa</taxon>
        <taxon>Arthropoda</taxon>
        <taxon>Hexapoda</taxon>
        <taxon>Insecta</taxon>
        <taxon>Pterygota</taxon>
        <taxon>Neoptera</taxon>
        <taxon>Endopterygota</taxon>
        <taxon>Lepidoptera</taxon>
        <taxon>Glossata</taxon>
        <taxon>Ditrysia</taxon>
        <taxon>Noctuoidea</taxon>
        <taxon>Noctuidae</taxon>
        <taxon>Noctuinae</taxon>
        <taxon>Hadenini</taxon>
        <taxon>Mythimna</taxon>
    </lineage>
</organism>
<name>A0ACC2QME3_9NEOP</name>
<sequence length="213" mass="24749">MCFQLLKIKKCCFFIPLRYGLIVWGYVTLCINFIFLLAKIDNLDEMLKKDKPKDHSILYESFQLVMMLTDLGLVILFVVAAHMKHVKLLKISFIGNLTSVILYTLWCVYMFVKVSLMLQFLSMISSDKEETNSLIWLIVKAAVRSTIEILLKLYIMYLLRIEIKKLEASGVFNFVNKAAEATCKMECNVEMEKGMFQQIEENNNEEGQEDIII</sequence>
<dbReference type="Proteomes" id="UP001231649">
    <property type="component" value="Chromosome 3"/>
</dbReference>
<proteinExistence type="predicted"/>
<gene>
    <name evidence="1" type="ORF">PYW08_011580</name>
</gene>
<evidence type="ECO:0000313" key="2">
    <source>
        <dbReference type="Proteomes" id="UP001231649"/>
    </source>
</evidence>
<evidence type="ECO:0000313" key="1">
    <source>
        <dbReference type="EMBL" id="KAJ8719405.1"/>
    </source>
</evidence>